<gene>
    <name evidence="3" type="ORF">RM764_41410</name>
</gene>
<feature type="transmembrane region" description="Helical" evidence="2">
    <location>
        <begin position="42"/>
        <end position="63"/>
    </location>
</feature>
<sequence>MAGSPTEPSGDTLRLSGLPIRRPTPKPIFVDASGGRRRRLRILVAALVTPAVAYVALLASTLLGGPTLPALLPHPILPDPKQPKPGAGVFATHAPGTPRARTSPTAAAAGTAQWHRGPGRATPVSKAIDGASAKAKSPSTATPSPTAKPSQSPKPSPSPQPSESHKPFPHPRRTPTATPSVLPTHGWRELT</sequence>
<protein>
    <submittedName>
        <fullName evidence="3">Uncharacterized protein</fullName>
    </submittedName>
</protein>
<comment type="caution">
    <text evidence="3">The sequence shown here is derived from an EMBL/GenBank/DDBJ whole genome shotgun (WGS) entry which is preliminary data.</text>
</comment>
<reference evidence="4" key="1">
    <citation type="submission" date="2023-07" db="EMBL/GenBank/DDBJ databases">
        <title>30 novel species of actinomycetes from the DSMZ collection.</title>
        <authorList>
            <person name="Nouioui I."/>
        </authorList>
    </citation>
    <scope>NUCLEOTIDE SEQUENCE [LARGE SCALE GENOMIC DNA]</scope>
    <source>
        <strain evidence="4">DSM 41699</strain>
    </source>
</reference>
<dbReference type="EMBL" id="JAVREY010000104">
    <property type="protein sequence ID" value="MDT0469349.1"/>
    <property type="molecule type" value="Genomic_DNA"/>
</dbReference>
<feature type="region of interest" description="Disordered" evidence="1">
    <location>
        <begin position="76"/>
        <end position="191"/>
    </location>
</feature>
<evidence type="ECO:0000256" key="2">
    <source>
        <dbReference type="SAM" id="Phobius"/>
    </source>
</evidence>
<keyword evidence="4" id="KW-1185">Reference proteome</keyword>
<keyword evidence="2" id="KW-0472">Membrane</keyword>
<keyword evidence="2" id="KW-1133">Transmembrane helix</keyword>
<accession>A0ABU2U804</accession>
<name>A0ABU2U804_9ACTN</name>
<evidence type="ECO:0000313" key="3">
    <source>
        <dbReference type="EMBL" id="MDT0469349.1"/>
    </source>
</evidence>
<proteinExistence type="predicted"/>
<keyword evidence="2" id="KW-0812">Transmembrane</keyword>
<feature type="compositionally biased region" description="Low complexity" evidence="1">
    <location>
        <begin position="131"/>
        <end position="151"/>
    </location>
</feature>
<feature type="compositionally biased region" description="Low complexity" evidence="1">
    <location>
        <begin position="94"/>
        <end position="112"/>
    </location>
</feature>
<organism evidence="3 4">
    <name type="scientific">Streptomyces gibsoniae</name>
    <dbReference type="NCBI Taxonomy" id="3075529"/>
    <lineage>
        <taxon>Bacteria</taxon>
        <taxon>Bacillati</taxon>
        <taxon>Actinomycetota</taxon>
        <taxon>Actinomycetes</taxon>
        <taxon>Kitasatosporales</taxon>
        <taxon>Streptomycetaceae</taxon>
        <taxon>Streptomyces</taxon>
    </lineage>
</organism>
<dbReference type="Proteomes" id="UP001183809">
    <property type="component" value="Unassembled WGS sequence"/>
</dbReference>
<feature type="region of interest" description="Disordered" evidence="1">
    <location>
        <begin position="1"/>
        <end position="20"/>
    </location>
</feature>
<evidence type="ECO:0000256" key="1">
    <source>
        <dbReference type="SAM" id="MobiDB-lite"/>
    </source>
</evidence>
<evidence type="ECO:0000313" key="4">
    <source>
        <dbReference type="Proteomes" id="UP001183809"/>
    </source>
</evidence>